<name>A0A7C1GTH7_9BACT</name>
<dbReference type="Pfam" id="PF08241">
    <property type="entry name" value="Methyltransf_11"/>
    <property type="match status" value="1"/>
</dbReference>
<keyword evidence="2" id="KW-0489">Methyltransferase</keyword>
<dbReference type="EMBL" id="DSBT01000210">
    <property type="protein sequence ID" value="HDP78020.1"/>
    <property type="molecule type" value="Genomic_DNA"/>
</dbReference>
<protein>
    <submittedName>
        <fullName evidence="2">Class I SAM-dependent methyltransferase</fullName>
    </submittedName>
</protein>
<accession>A0A7C1GTH7</accession>
<dbReference type="GO" id="GO:0008757">
    <property type="term" value="F:S-adenosylmethionine-dependent methyltransferase activity"/>
    <property type="evidence" value="ECO:0007669"/>
    <property type="project" value="InterPro"/>
</dbReference>
<evidence type="ECO:0000259" key="1">
    <source>
        <dbReference type="Pfam" id="PF08241"/>
    </source>
</evidence>
<dbReference type="AlphaFoldDB" id="A0A7C1GTH7"/>
<dbReference type="InterPro" id="IPR013216">
    <property type="entry name" value="Methyltransf_11"/>
</dbReference>
<dbReference type="GO" id="GO:0032259">
    <property type="term" value="P:methylation"/>
    <property type="evidence" value="ECO:0007669"/>
    <property type="project" value="UniProtKB-KW"/>
</dbReference>
<dbReference type="PANTHER" id="PTHR43591">
    <property type="entry name" value="METHYLTRANSFERASE"/>
    <property type="match status" value="1"/>
</dbReference>
<dbReference type="SUPFAM" id="SSF53335">
    <property type="entry name" value="S-adenosyl-L-methionine-dependent methyltransferases"/>
    <property type="match status" value="1"/>
</dbReference>
<keyword evidence="2" id="KW-0808">Transferase</keyword>
<organism evidence="2">
    <name type="scientific">Mesotoga infera</name>
    <dbReference type="NCBI Taxonomy" id="1236046"/>
    <lineage>
        <taxon>Bacteria</taxon>
        <taxon>Thermotogati</taxon>
        <taxon>Thermotogota</taxon>
        <taxon>Thermotogae</taxon>
        <taxon>Kosmotogales</taxon>
        <taxon>Kosmotogaceae</taxon>
        <taxon>Mesotoga</taxon>
    </lineage>
</organism>
<dbReference type="Proteomes" id="UP000886198">
    <property type="component" value="Unassembled WGS sequence"/>
</dbReference>
<feature type="domain" description="Methyltransferase type 11" evidence="1">
    <location>
        <begin position="45"/>
        <end position="146"/>
    </location>
</feature>
<dbReference type="CDD" id="cd02440">
    <property type="entry name" value="AdoMet_MTases"/>
    <property type="match status" value="1"/>
</dbReference>
<comment type="caution">
    <text evidence="2">The sequence shown here is derived from an EMBL/GenBank/DDBJ whole genome shotgun (WGS) entry which is preliminary data.</text>
</comment>
<dbReference type="InterPro" id="IPR029063">
    <property type="entry name" value="SAM-dependent_MTases_sf"/>
</dbReference>
<reference evidence="2" key="1">
    <citation type="journal article" date="2020" name="mSystems">
        <title>Genome- and Community-Level Interaction Insights into Carbon Utilization and Element Cycling Functions of Hydrothermarchaeota in Hydrothermal Sediment.</title>
        <authorList>
            <person name="Zhou Z."/>
            <person name="Liu Y."/>
            <person name="Xu W."/>
            <person name="Pan J."/>
            <person name="Luo Z.H."/>
            <person name="Li M."/>
        </authorList>
    </citation>
    <scope>NUCLEOTIDE SEQUENCE [LARGE SCALE GENOMIC DNA]</scope>
    <source>
        <strain evidence="2">SpSt-1179</strain>
    </source>
</reference>
<dbReference type="Gene3D" id="3.40.50.150">
    <property type="entry name" value="Vaccinia Virus protein VP39"/>
    <property type="match status" value="1"/>
</dbReference>
<proteinExistence type="predicted"/>
<sequence length="245" mass="28039">MPNLCLYAGSTNPELYELQNELIDPERKIEKVMEEFCDLDGSVIVDVGAGSGFHSHMYASTASMVYAVEPNSAMLKQLISRQARDFRSNFSVVKGFAEDLPLKSDLADIVHARLAYFFGPPMKYTESCEEGIEEVKRVLKTDGYFFNIQNNYSSGKYADFLELSYGRDLKSLQKEISEYFLSKGFLERVVRTKWKAKNREEIEKALTLEFPIEKVGQIMKAFSGNEFSHDFSIFIFRKTSSVERV</sequence>
<gene>
    <name evidence="2" type="ORF">ENN47_07535</name>
</gene>
<evidence type="ECO:0000313" key="2">
    <source>
        <dbReference type="EMBL" id="HDP78020.1"/>
    </source>
</evidence>